<keyword evidence="3" id="KW-1185">Reference proteome</keyword>
<reference evidence="2 3" key="1">
    <citation type="submission" date="2016-10" db="EMBL/GenBank/DDBJ databases">
        <authorList>
            <person name="de Groot N.N."/>
        </authorList>
    </citation>
    <scope>NUCLEOTIDE SEQUENCE [LARGE SCALE GENOMIC DNA]</scope>
    <source>
        <strain evidence="2 3">CGMCC 1.11030</strain>
    </source>
</reference>
<evidence type="ECO:0000256" key="1">
    <source>
        <dbReference type="SAM" id="MobiDB-lite"/>
    </source>
</evidence>
<dbReference type="EMBL" id="FOQH01000003">
    <property type="protein sequence ID" value="SFI00458.1"/>
    <property type="molecule type" value="Genomic_DNA"/>
</dbReference>
<evidence type="ECO:0000313" key="3">
    <source>
        <dbReference type="Proteomes" id="UP000199377"/>
    </source>
</evidence>
<dbReference type="AlphaFoldDB" id="A0A1I3ENI9"/>
<sequence>MMSRASGLPCPAPSRRDPRAAAAPLSSRAAAAPGSLPAAAPPAAFAPQAASGRHGDGGRGDARSASDPHGVPGTEAR</sequence>
<feature type="compositionally biased region" description="Basic and acidic residues" evidence="1">
    <location>
        <begin position="53"/>
        <end position="66"/>
    </location>
</feature>
<dbReference type="Proteomes" id="UP000199377">
    <property type="component" value="Unassembled WGS sequence"/>
</dbReference>
<evidence type="ECO:0000313" key="2">
    <source>
        <dbReference type="EMBL" id="SFI00458.1"/>
    </source>
</evidence>
<feature type="compositionally biased region" description="Low complexity" evidence="1">
    <location>
        <begin position="20"/>
        <end position="52"/>
    </location>
</feature>
<accession>A0A1I3ENI9</accession>
<organism evidence="2 3">
    <name type="scientific">Albimonas pacifica</name>
    <dbReference type="NCBI Taxonomy" id="1114924"/>
    <lineage>
        <taxon>Bacteria</taxon>
        <taxon>Pseudomonadati</taxon>
        <taxon>Pseudomonadota</taxon>
        <taxon>Alphaproteobacteria</taxon>
        <taxon>Rhodobacterales</taxon>
        <taxon>Paracoccaceae</taxon>
        <taxon>Albimonas</taxon>
    </lineage>
</organism>
<feature type="region of interest" description="Disordered" evidence="1">
    <location>
        <begin position="1"/>
        <end position="77"/>
    </location>
</feature>
<gene>
    <name evidence="2" type="ORF">SAMN05216258_103490</name>
</gene>
<protein>
    <submittedName>
        <fullName evidence="2">Uncharacterized protein</fullName>
    </submittedName>
</protein>
<dbReference type="STRING" id="1114924.SAMN05216258_103490"/>
<name>A0A1I3ENI9_9RHOB</name>
<proteinExistence type="predicted"/>